<dbReference type="InterPro" id="IPR034556">
    <property type="entry name" value="tRNA_wybutosine-synthase"/>
</dbReference>
<dbReference type="InterPro" id="IPR013785">
    <property type="entry name" value="Aldolase_TIM"/>
</dbReference>
<reference evidence="1" key="1">
    <citation type="journal article" date="2014" name="Front. Microbiol.">
        <title>High frequency of phylogenetically diverse reductive dehalogenase-homologous genes in deep subseafloor sedimentary metagenomes.</title>
        <authorList>
            <person name="Kawai M."/>
            <person name="Futagami T."/>
            <person name="Toyoda A."/>
            <person name="Takaki Y."/>
            <person name="Nishi S."/>
            <person name="Hori S."/>
            <person name="Arai W."/>
            <person name="Tsubouchi T."/>
            <person name="Morono Y."/>
            <person name="Uchiyama I."/>
            <person name="Ito T."/>
            <person name="Fujiyama A."/>
            <person name="Inagaki F."/>
            <person name="Takami H."/>
        </authorList>
    </citation>
    <scope>NUCLEOTIDE SEQUENCE</scope>
    <source>
        <strain evidence="1">Expedition CK06-06</strain>
    </source>
</reference>
<name>X1CDQ3_9ZZZZ</name>
<dbReference type="PANTHER" id="PTHR13930">
    <property type="entry name" value="S-ADENOSYL-L-METHIONINE-DEPENDENT TRNA 4-DEMETHYLWYOSINE SYNTHASE"/>
    <property type="match status" value="1"/>
</dbReference>
<evidence type="ECO:0008006" key="2">
    <source>
        <dbReference type="Google" id="ProtNLM"/>
    </source>
</evidence>
<dbReference type="Gene3D" id="3.20.20.70">
    <property type="entry name" value="Aldolase class I"/>
    <property type="match status" value="1"/>
</dbReference>
<dbReference type="EMBL" id="BART01038485">
    <property type="protein sequence ID" value="GAH05757.1"/>
    <property type="molecule type" value="Genomic_DNA"/>
</dbReference>
<dbReference type="GO" id="GO:0051539">
    <property type="term" value="F:4 iron, 4 sulfur cluster binding"/>
    <property type="evidence" value="ECO:0007669"/>
    <property type="project" value="InterPro"/>
</dbReference>
<protein>
    <recommendedName>
        <fullName evidence="2">Radical SAM core domain-containing protein</fullName>
    </recommendedName>
</protein>
<sequence>MTPVVDKCTQSCDFCWRVVPSDVSVSWEQVTVSKEDVVPVDELMDAVLMANLRSLGGYNPDAGAKVPREKYAEAREPKHVAVSLAGEPTLHPQISE</sequence>
<dbReference type="AlphaFoldDB" id="X1CDQ3"/>
<evidence type="ECO:0000313" key="1">
    <source>
        <dbReference type="EMBL" id="GAH05757.1"/>
    </source>
</evidence>
<feature type="non-terminal residue" evidence="1">
    <location>
        <position position="96"/>
    </location>
</feature>
<proteinExistence type="predicted"/>
<gene>
    <name evidence="1" type="ORF">S01H4_63798</name>
</gene>
<dbReference type="GO" id="GO:0008033">
    <property type="term" value="P:tRNA processing"/>
    <property type="evidence" value="ECO:0007669"/>
    <property type="project" value="InterPro"/>
</dbReference>
<accession>X1CDQ3</accession>
<dbReference type="PANTHER" id="PTHR13930:SF0">
    <property type="entry name" value="S-ADENOSYL-L-METHIONINE-DEPENDENT TRNA 4-DEMETHYLWYOSINE SYNTHASE TYW1-RELATED"/>
    <property type="match status" value="1"/>
</dbReference>
<comment type="caution">
    <text evidence="1">The sequence shown here is derived from an EMBL/GenBank/DDBJ whole genome shotgun (WGS) entry which is preliminary data.</text>
</comment>
<organism evidence="1">
    <name type="scientific">marine sediment metagenome</name>
    <dbReference type="NCBI Taxonomy" id="412755"/>
    <lineage>
        <taxon>unclassified sequences</taxon>
        <taxon>metagenomes</taxon>
        <taxon>ecological metagenomes</taxon>
    </lineage>
</organism>